<organism evidence="2 3">
    <name type="scientific">Cystobacter fuscus (strain ATCC 25194 / DSM 2262 / NBRC 100088 / M29)</name>
    <dbReference type="NCBI Taxonomy" id="1242864"/>
    <lineage>
        <taxon>Bacteria</taxon>
        <taxon>Pseudomonadati</taxon>
        <taxon>Myxococcota</taxon>
        <taxon>Myxococcia</taxon>
        <taxon>Myxococcales</taxon>
        <taxon>Cystobacterineae</taxon>
        <taxon>Archangiaceae</taxon>
        <taxon>Cystobacter</taxon>
    </lineage>
</organism>
<reference evidence="2" key="1">
    <citation type="submission" date="2013-05" db="EMBL/GenBank/DDBJ databases">
        <title>Genome assembly of Cystobacter fuscus DSM 2262.</title>
        <authorList>
            <person name="Sharma G."/>
            <person name="Khatri I."/>
            <person name="Kaur C."/>
            <person name="Mayilraj S."/>
            <person name="Subramanian S."/>
        </authorList>
    </citation>
    <scope>NUCLEOTIDE SEQUENCE [LARGE SCALE GENOMIC DNA]</scope>
    <source>
        <strain evidence="2">DSM 2262</strain>
    </source>
</reference>
<dbReference type="AlphaFoldDB" id="S9P3W5"/>
<comment type="caution">
    <text evidence="2">The sequence shown here is derived from an EMBL/GenBank/DDBJ whole genome shotgun (WGS) entry which is preliminary data.</text>
</comment>
<evidence type="ECO:0000313" key="2">
    <source>
        <dbReference type="EMBL" id="EPX59105.1"/>
    </source>
</evidence>
<feature type="compositionally biased region" description="Basic and acidic residues" evidence="1">
    <location>
        <begin position="211"/>
        <end position="221"/>
    </location>
</feature>
<feature type="compositionally biased region" description="Basic and acidic residues" evidence="1">
    <location>
        <begin position="122"/>
        <end position="133"/>
    </location>
</feature>
<dbReference type="Proteomes" id="UP000011682">
    <property type="component" value="Unassembled WGS sequence"/>
</dbReference>
<dbReference type="EMBL" id="ANAH02000020">
    <property type="protein sequence ID" value="EPX59105.1"/>
    <property type="molecule type" value="Genomic_DNA"/>
</dbReference>
<accession>S9P3W5</accession>
<keyword evidence="3" id="KW-1185">Reference proteome</keyword>
<feature type="region of interest" description="Disordered" evidence="1">
    <location>
        <begin position="120"/>
        <end position="145"/>
    </location>
</feature>
<evidence type="ECO:0000256" key="1">
    <source>
        <dbReference type="SAM" id="MobiDB-lite"/>
    </source>
</evidence>
<feature type="region of interest" description="Disordered" evidence="1">
    <location>
        <begin position="194"/>
        <end position="221"/>
    </location>
</feature>
<sequence length="221" mass="24226">MDGDKPPDIETGGSMSRIWAVILTLWFAAMPTASAQGEMFGLPLVPQRNGWARYTAQSSDGATELVFKVGAFGTHNGRRGQWYILEMDAPGMGRIALHFLVAGEKFSPENLLLVRSYIPGREPQEQEPPKDTEGESPPIKVLRKHPETVAGRQLEVTEYLIGDKLKAGWSPSVPGLGMTYLNGDNPLRLVAFGVGGDPWKNSGSGRPQWPEPEKGKEKDKK</sequence>
<proteinExistence type="predicted"/>
<evidence type="ECO:0000313" key="3">
    <source>
        <dbReference type="Proteomes" id="UP000011682"/>
    </source>
</evidence>
<name>S9P3W5_CYSF2</name>
<protein>
    <submittedName>
        <fullName evidence="2">Uncharacterized protein</fullName>
    </submittedName>
</protein>
<gene>
    <name evidence="2" type="ORF">D187_003482</name>
</gene>